<proteinExistence type="predicted"/>
<dbReference type="AlphaFoldDB" id="A0A0F5IQD1"/>
<keyword evidence="3" id="KW-0812">Transmembrane</keyword>
<dbReference type="EMBL" id="AQHV01000025">
    <property type="protein sequence ID" value="KKB47693.1"/>
    <property type="molecule type" value="Genomic_DNA"/>
</dbReference>
<feature type="compositionally biased region" description="Polar residues" evidence="2">
    <location>
        <begin position="256"/>
        <end position="272"/>
    </location>
</feature>
<evidence type="ECO:0000313" key="4">
    <source>
        <dbReference type="EMBL" id="KKB47693.1"/>
    </source>
</evidence>
<comment type="caution">
    <text evidence="4">The sequence shown here is derived from an EMBL/GenBank/DDBJ whole genome shotgun (WGS) entry which is preliminary data.</text>
</comment>
<evidence type="ECO:0000256" key="1">
    <source>
        <dbReference type="SAM" id="Coils"/>
    </source>
</evidence>
<feature type="transmembrane region" description="Helical" evidence="3">
    <location>
        <begin position="33"/>
        <end position="57"/>
    </location>
</feature>
<feature type="transmembrane region" description="Helical" evidence="3">
    <location>
        <begin position="106"/>
        <end position="127"/>
    </location>
</feature>
<dbReference type="InterPro" id="IPR025519">
    <property type="entry name" value="DUF4407"/>
</dbReference>
<dbReference type="PATRIC" id="fig|927665.4.peg.4669"/>
<name>A0A0F5IQD1_9BACT</name>
<keyword evidence="3" id="KW-0472">Membrane</keyword>
<reference evidence="4 5" key="1">
    <citation type="submission" date="2013-04" db="EMBL/GenBank/DDBJ databases">
        <title>The Genome Sequence of Parabacteroides goldsteinii DSM 19448.</title>
        <authorList>
            <consortium name="The Broad Institute Genomics Platform"/>
            <person name="Earl A."/>
            <person name="Ward D."/>
            <person name="Feldgarden M."/>
            <person name="Gevers D."/>
            <person name="Martens E."/>
            <person name="Sakamoto M."/>
            <person name="Benno Y."/>
            <person name="Song Y."/>
            <person name="Liu C."/>
            <person name="Lee J."/>
            <person name="Bolanos M."/>
            <person name="Vaisanen M.L."/>
            <person name="Finegold S.M."/>
            <person name="Walker B."/>
            <person name="Young S."/>
            <person name="Zeng Q."/>
            <person name="Gargeya S."/>
            <person name="Fitzgerald M."/>
            <person name="Haas B."/>
            <person name="Abouelleil A."/>
            <person name="Allen A.W."/>
            <person name="Alvarado L."/>
            <person name="Arachchi H.M."/>
            <person name="Berlin A.M."/>
            <person name="Chapman S.B."/>
            <person name="Gainer-Dewar J."/>
            <person name="Goldberg J."/>
            <person name="Griggs A."/>
            <person name="Gujja S."/>
            <person name="Hansen M."/>
            <person name="Howarth C."/>
            <person name="Imamovic A."/>
            <person name="Ireland A."/>
            <person name="Larimer J."/>
            <person name="McCowan C."/>
            <person name="Murphy C."/>
            <person name="Pearson M."/>
            <person name="Poon T.W."/>
            <person name="Priest M."/>
            <person name="Roberts A."/>
            <person name="Saif S."/>
            <person name="Shea T."/>
            <person name="Sisk P."/>
            <person name="Sykes S."/>
            <person name="Wortman J."/>
            <person name="Nusbaum C."/>
            <person name="Birren B."/>
        </authorList>
    </citation>
    <scope>NUCLEOTIDE SEQUENCE [LARGE SCALE GENOMIC DNA]</scope>
    <source>
        <strain evidence="4 5">DSM 19448</strain>
    </source>
</reference>
<keyword evidence="3" id="KW-1133">Transmembrane helix</keyword>
<dbReference type="Pfam" id="PF14362">
    <property type="entry name" value="DUF4407"/>
    <property type="match status" value="1"/>
</dbReference>
<protein>
    <recommendedName>
        <fullName evidence="6">DUF4407 domain-containing protein</fullName>
    </recommendedName>
</protein>
<feature type="region of interest" description="Disordered" evidence="2">
    <location>
        <begin position="256"/>
        <end position="281"/>
    </location>
</feature>
<sequence length="281" mass="31730">MKYMNNDFQHLLWNIAGAEIPILEKCRTDHKKFSVIGATILMTAFIALCAGTSAAWYFTQKGTDDSGNFGWSFLFGLIWAILIFCIDRSLVITLKKDPTKKRQTIIVPLLSRAALAIVVAFMVSIPLELVIFEDYISANEENFEANQISILGRQLKDNSGEDMLSTRISNADSTLSKLRAESLKLEGEINSLQARIDKLEDEKNYPNSSEYNVAKLKYDNSLQAYNNVSANYNAENRKQYPSQSILNKYQSEMSTYQSQKATAQQNMDSAASNWKAKNKQK</sequence>
<gene>
    <name evidence="4" type="ORF">HMPREF1535_04550</name>
</gene>
<evidence type="ECO:0000256" key="3">
    <source>
        <dbReference type="SAM" id="Phobius"/>
    </source>
</evidence>
<evidence type="ECO:0000256" key="2">
    <source>
        <dbReference type="SAM" id="MobiDB-lite"/>
    </source>
</evidence>
<dbReference type="STRING" id="927665.HMPREF1535_04550"/>
<organism evidence="4 5">
    <name type="scientific">Parabacteroides goldsteinii DSM 19448 = WAL 12034</name>
    <dbReference type="NCBI Taxonomy" id="927665"/>
    <lineage>
        <taxon>Bacteria</taxon>
        <taxon>Pseudomonadati</taxon>
        <taxon>Bacteroidota</taxon>
        <taxon>Bacteroidia</taxon>
        <taxon>Bacteroidales</taxon>
        <taxon>Tannerellaceae</taxon>
        <taxon>Parabacteroides</taxon>
    </lineage>
</organism>
<dbReference type="Proteomes" id="UP000033047">
    <property type="component" value="Unassembled WGS sequence"/>
</dbReference>
<evidence type="ECO:0008006" key="6">
    <source>
        <dbReference type="Google" id="ProtNLM"/>
    </source>
</evidence>
<feature type="coiled-coil region" evidence="1">
    <location>
        <begin position="175"/>
        <end position="202"/>
    </location>
</feature>
<keyword evidence="1" id="KW-0175">Coiled coil</keyword>
<evidence type="ECO:0000313" key="5">
    <source>
        <dbReference type="Proteomes" id="UP000033047"/>
    </source>
</evidence>
<accession>A0A0F5IQD1</accession>
<dbReference type="HOGENOM" id="CLU_989889_0_0_10"/>
<feature type="transmembrane region" description="Helical" evidence="3">
    <location>
        <begin position="69"/>
        <end position="86"/>
    </location>
</feature>